<dbReference type="GO" id="GO:0035091">
    <property type="term" value="F:phosphatidylinositol binding"/>
    <property type="evidence" value="ECO:0007669"/>
    <property type="project" value="InterPro"/>
</dbReference>
<dbReference type="InterPro" id="IPR008942">
    <property type="entry name" value="ENTH_VHS"/>
</dbReference>
<dbReference type="InterPro" id="IPR002014">
    <property type="entry name" value="VHS_dom"/>
</dbReference>
<name>A0A433PFA8_9FUNG</name>
<dbReference type="Pfam" id="PF00790">
    <property type="entry name" value="VHS"/>
    <property type="match status" value="1"/>
</dbReference>
<dbReference type="GO" id="GO:0007015">
    <property type="term" value="P:actin filament organization"/>
    <property type="evidence" value="ECO:0007669"/>
    <property type="project" value="InterPro"/>
</dbReference>
<protein>
    <recommendedName>
        <fullName evidence="1">VHS domain-containing protein</fullName>
    </recommendedName>
</protein>
<dbReference type="InterPro" id="IPR045007">
    <property type="entry name" value="LSB5"/>
</dbReference>
<comment type="caution">
    <text evidence="2">The sequence shown here is derived from an EMBL/GenBank/DDBJ whole genome shotgun (WGS) entry which is preliminary data.</text>
</comment>
<reference evidence="2 3" key="1">
    <citation type="journal article" date="2018" name="New Phytol.">
        <title>Phylogenomics of Endogonaceae and evolution of mycorrhizas within Mucoromycota.</title>
        <authorList>
            <person name="Chang Y."/>
            <person name="Desiro A."/>
            <person name="Na H."/>
            <person name="Sandor L."/>
            <person name="Lipzen A."/>
            <person name="Clum A."/>
            <person name="Barry K."/>
            <person name="Grigoriev I.V."/>
            <person name="Martin F.M."/>
            <person name="Stajich J.E."/>
            <person name="Smith M.E."/>
            <person name="Bonito G."/>
            <person name="Spatafora J.W."/>
        </authorList>
    </citation>
    <scope>NUCLEOTIDE SEQUENCE [LARGE SCALE GENOMIC DNA]</scope>
    <source>
        <strain evidence="2 3">AD002</strain>
    </source>
</reference>
<evidence type="ECO:0000313" key="2">
    <source>
        <dbReference type="EMBL" id="RUS16189.1"/>
    </source>
</evidence>
<gene>
    <name evidence="2" type="ORF">BC938DRAFT_476671</name>
</gene>
<accession>A0A433PFA8</accession>
<dbReference type="PANTHER" id="PTHR47789:SF1">
    <property type="entry name" value="LAS SEVENTEEN-BINDING PROTEIN 5"/>
    <property type="match status" value="1"/>
</dbReference>
<dbReference type="GO" id="GO:0007034">
    <property type="term" value="P:vacuolar transport"/>
    <property type="evidence" value="ECO:0007669"/>
    <property type="project" value="UniProtKB-ARBA"/>
</dbReference>
<dbReference type="SUPFAM" id="SSF48464">
    <property type="entry name" value="ENTH/VHS domain"/>
    <property type="match status" value="1"/>
</dbReference>
<dbReference type="PANTHER" id="PTHR47789">
    <property type="entry name" value="LAS SEVENTEEN-BINDING PROTEIN 5"/>
    <property type="match status" value="1"/>
</dbReference>
<dbReference type="GO" id="GO:0006897">
    <property type="term" value="P:endocytosis"/>
    <property type="evidence" value="ECO:0007669"/>
    <property type="project" value="InterPro"/>
</dbReference>
<dbReference type="GO" id="GO:0030479">
    <property type="term" value="C:actin cortical patch"/>
    <property type="evidence" value="ECO:0007669"/>
    <property type="project" value="TreeGrafter"/>
</dbReference>
<evidence type="ECO:0000259" key="1">
    <source>
        <dbReference type="PROSITE" id="PS50179"/>
    </source>
</evidence>
<evidence type="ECO:0000313" key="3">
    <source>
        <dbReference type="Proteomes" id="UP000274822"/>
    </source>
</evidence>
<dbReference type="EMBL" id="RBNJ01024588">
    <property type="protein sequence ID" value="RUS16189.1"/>
    <property type="molecule type" value="Genomic_DNA"/>
</dbReference>
<keyword evidence="3" id="KW-1185">Reference proteome</keyword>
<feature type="domain" description="VHS" evidence="1">
    <location>
        <begin position="22"/>
        <end position="147"/>
    </location>
</feature>
<dbReference type="PROSITE" id="PS50179">
    <property type="entry name" value="VHS"/>
    <property type="match status" value="1"/>
</dbReference>
<proteinExistence type="predicted"/>
<organism evidence="2 3">
    <name type="scientific">Jimgerdemannia flammicorona</name>
    <dbReference type="NCBI Taxonomy" id="994334"/>
    <lineage>
        <taxon>Eukaryota</taxon>
        <taxon>Fungi</taxon>
        <taxon>Fungi incertae sedis</taxon>
        <taxon>Mucoromycota</taxon>
        <taxon>Mucoromycotina</taxon>
        <taxon>Endogonomycetes</taxon>
        <taxon>Endogonales</taxon>
        <taxon>Endogonaceae</taxon>
        <taxon>Jimgerdemannia</taxon>
    </lineage>
</organism>
<dbReference type="AlphaFoldDB" id="A0A433PFA8"/>
<dbReference type="Gene3D" id="1.25.40.90">
    <property type="match status" value="1"/>
</dbReference>
<dbReference type="GO" id="GO:0051666">
    <property type="term" value="P:actin cortical patch localization"/>
    <property type="evidence" value="ECO:0007669"/>
    <property type="project" value="TreeGrafter"/>
</dbReference>
<dbReference type="GO" id="GO:0043130">
    <property type="term" value="F:ubiquitin binding"/>
    <property type="evidence" value="ECO:0007669"/>
    <property type="project" value="InterPro"/>
</dbReference>
<sequence>MGLFGFGKKIDPNSITGKIEAVVNPKKSAQNPATVDEIAVLVDASETGPEEASKALFKSLKSFKPTKQILALELLTGLADRSEKFRPQLANQTFVDFFYVNATVSWVDVTFKAKIIKAAQHWQNEYKGEESFVPAATLYQNIMSHRR</sequence>
<dbReference type="Proteomes" id="UP000274822">
    <property type="component" value="Unassembled WGS sequence"/>
</dbReference>